<dbReference type="AlphaFoldDB" id="A0A4V0ZJM9"/>
<dbReference type="SUPFAM" id="SSF56059">
    <property type="entry name" value="Glutathione synthetase ATP-binding domain-like"/>
    <property type="match status" value="1"/>
</dbReference>
<dbReference type="RefSeq" id="WP_131098302.1">
    <property type="nucleotide sequence ID" value="NZ_CP036455.1"/>
</dbReference>
<keyword evidence="5" id="KW-1185">Reference proteome</keyword>
<dbReference type="Pfam" id="PF00391">
    <property type="entry name" value="PEP-utilizers"/>
    <property type="match status" value="1"/>
</dbReference>
<dbReference type="PANTHER" id="PTHR43615:SF1">
    <property type="entry name" value="PPDK_N DOMAIN-CONTAINING PROTEIN"/>
    <property type="match status" value="1"/>
</dbReference>
<dbReference type="Gene3D" id="3.30.470.20">
    <property type="entry name" value="ATP-grasp fold, B domain"/>
    <property type="match status" value="2"/>
</dbReference>
<dbReference type="InterPro" id="IPR013815">
    <property type="entry name" value="ATP_grasp_subdomain_1"/>
</dbReference>
<proteinExistence type="predicted"/>
<organism evidence="4 5">
    <name type="scientific">Streptomonospora litoralis</name>
    <dbReference type="NCBI Taxonomy" id="2498135"/>
    <lineage>
        <taxon>Bacteria</taxon>
        <taxon>Bacillati</taxon>
        <taxon>Actinomycetota</taxon>
        <taxon>Actinomycetes</taxon>
        <taxon>Streptosporangiales</taxon>
        <taxon>Nocardiopsidaceae</taxon>
        <taxon>Streptomonospora</taxon>
    </lineage>
</organism>
<reference evidence="4 5" key="1">
    <citation type="submission" date="2019-02" db="EMBL/GenBank/DDBJ databases">
        <authorList>
            <person name="Khodamoradi S."/>
            <person name="Hahnke R.L."/>
            <person name="Kaempfer P."/>
            <person name="Schumann P."/>
            <person name="Rohde M."/>
            <person name="Steinert M."/>
            <person name="Luzhetskyy A."/>
            <person name="Wink J."/>
            <person name="Ruckert C."/>
        </authorList>
    </citation>
    <scope>NUCLEOTIDE SEQUENCE [LARGE SCALE GENOMIC DNA]</scope>
    <source>
        <strain evidence="4 5">M2</strain>
    </source>
</reference>
<dbReference type="GO" id="GO:0016301">
    <property type="term" value="F:kinase activity"/>
    <property type="evidence" value="ECO:0007669"/>
    <property type="project" value="InterPro"/>
</dbReference>
<protein>
    <submittedName>
        <fullName evidence="4">Chondramide synthase cmdD</fullName>
    </submittedName>
</protein>
<evidence type="ECO:0000259" key="3">
    <source>
        <dbReference type="Pfam" id="PF01326"/>
    </source>
</evidence>
<accession>A0A4V0ZJM9</accession>
<gene>
    <name evidence="4" type="primary">cmdD</name>
    <name evidence="4" type="ORF">EKD16_11290</name>
</gene>
<dbReference type="Proteomes" id="UP000292235">
    <property type="component" value="Chromosome"/>
</dbReference>
<evidence type="ECO:0000313" key="5">
    <source>
        <dbReference type="Proteomes" id="UP000292235"/>
    </source>
</evidence>
<dbReference type="OrthoDB" id="9765468at2"/>
<sequence length="831" mass="88464">MNVVALDEIAAGTHGVVGGKAAGLGAMAAAGERVPPGFCLTTAAYEAGRIPEDDLLAAYRDLGGGPVAVRSSATSEDLPEASFAGQQETCLNIRGERELLDAVRRCWDSLNTDRARAYREANLPEGADARMAVVVQRMVDAEAAGVLFTADPTTGSRSAMVVDAASGPGTAVVEGSVVPDHYVLRSEKAPEGPEGGCLGRARLAELYAAGERLQSLFSAPQDVEWAYDRDGVLWLLQSRAITALFPLPPDTGRAKPRFFLEIGNMQGMLRPLTPMGAATMEAAWQHIRAVGGLHGEDVGEFFDMVTVGGRLYTDITGVLRTPWIRPGLVEGLEIYGPRVQAAVREVLKDARFAVPSATPFPVAPVVLMALRFAPTAVGGLLGALARPEAARARAWEGVEDFRRHRGPDESASASQRLRTVFDTGFAPMFGAPMGKVIMPTMAGVVLPQLLPALLKGIASEEEAAAVLTGMPHNVTTEMDLELWRIAAGAAEHRDLLTDTDPAELAARYRAGTLPDIGLDGFLRRYGHRAPGEIDVGVPRWDDDPAPLFATIANYLRLRDAEEAPPRRFERAAANAEATVAELSRRARRVRPVRGRVASFVMHRARELAGMREMAKFAWLIPLAEMRRQLLLAGAELAEQRLLEAPEDIMFLDLDEARAAADHGMDQRELVAERKAHYTRELRRRHVPVALLSDGTDAEALAPPPPAVEGTLTGAPAAAGRATGRARVVVDPVGARIEPGEILVAPTTDPGWTPLFMTAAGLVTETGSVVAHGPTVAREYGIPAVICLPGATQRISTGDVITVDGGTGRVVVEPEESSGTPDADARSQTGSG</sequence>
<dbReference type="Gene3D" id="3.50.30.10">
    <property type="entry name" value="Phosphohistidine domain"/>
    <property type="match status" value="1"/>
</dbReference>
<dbReference type="Gene3D" id="3.30.1490.20">
    <property type="entry name" value="ATP-grasp fold, A domain"/>
    <property type="match status" value="2"/>
</dbReference>
<dbReference type="SUPFAM" id="SSF52009">
    <property type="entry name" value="Phosphohistidine domain"/>
    <property type="match status" value="1"/>
</dbReference>
<feature type="domain" description="PEP-utilising enzyme mobile" evidence="2">
    <location>
        <begin position="736"/>
        <end position="807"/>
    </location>
</feature>
<dbReference type="PANTHER" id="PTHR43615">
    <property type="entry name" value="PHOSPHOENOLPYRUVATE SYNTHASE-RELATED"/>
    <property type="match status" value="1"/>
</dbReference>
<feature type="domain" description="Pyruvate phosphate dikinase AMP/ATP-binding" evidence="3">
    <location>
        <begin position="53"/>
        <end position="187"/>
    </location>
</feature>
<dbReference type="EMBL" id="CP036455">
    <property type="protein sequence ID" value="QBI54042.1"/>
    <property type="molecule type" value="Genomic_DNA"/>
</dbReference>
<name>A0A4V0ZJM9_9ACTN</name>
<feature type="region of interest" description="Disordered" evidence="1">
    <location>
        <begin position="809"/>
        <end position="831"/>
    </location>
</feature>
<dbReference type="InterPro" id="IPR008279">
    <property type="entry name" value="PEP-util_enz_mobile_dom"/>
</dbReference>
<dbReference type="InterPro" id="IPR036637">
    <property type="entry name" value="Phosphohistidine_dom_sf"/>
</dbReference>
<dbReference type="Pfam" id="PF01326">
    <property type="entry name" value="PPDK_N"/>
    <property type="match status" value="2"/>
</dbReference>
<feature type="domain" description="Pyruvate phosphate dikinase AMP/ATP-binding" evidence="3">
    <location>
        <begin position="197"/>
        <end position="243"/>
    </location>
</feature>
<dbReference type="KEGG" id="strr:EKD16_11290"/>
<evidence type="ECO:0000313" key="4">
    <source>
        <dbReference type="EMBL" id="QBI54042.1"/>
    </source>
</evidence>
<evidence type="ECO:0000259" key="2">
    <source>
        <dbReference type="Pfam" id="PF00391"/>
    </source>
</evidence>
<dbReference type="InterPro" id="IPR002192">
    <property type="entry name" value="PPDK_AMP/ATP-bd"/>
</dbReference>
<dbReference type="GO" id="GO:0005524">
    <property type="term" value="F:ATP binding"/>
    <property type="evidence" value="ECO:0007669"/>
    <property type="project" value="InterPro"/>
</dbReference>
<dbReference type="InterPro" id="IPR051549">
    <property type="entry name" value="PEP_Utilizing_Enz"/>
</dbReference>
<evidence type="ECO:0000256" key="1">
    <source>
        <dbReference type="SAM" id="MobiDB-lite"/>
    </source>
</evidence>